<feature type="compositionally biased region" description="Basic and acidic residues" evidence="12">
    <location>
        <begin position="846"/>
        <end position="856"/>
    </location>
</feature>
<dbReference type="HAMAP" id="MF_00022">
    <property type="entry name" value="Glu_tRNA_synth_type1"/>
    <property type="match status" value="1"/>
</dbReference>
<dbReference type="Pfam" id="PF00749">
    <property type="entry name" value="tRNA-synt_1c"/>
    <property type="match status" value="1"/>
</dbReference>
<keyword evidence="4 11" id="KW-0436">Ligase</keyword>
<sequence>MSNLLLLRRRLHAGCLSSRFNQVRHYALIGKPSQNQKPIWSLPESPARTRFAPSPTGYLHLGSLRTALFNYLLAQATGGQFIIRLEDTDQTRFVHDAESRLYQDMQWAGLTWAEGPDKGGPFGPYKQSERLELYRNHVDVLLEKDRAFRCFCSKEDLEFNLQQATSSGATAHYPGTCMGISKSESDRRAANGEPHVVRFKTSDVPVSAPDLVYGAYKKAEREDNFIIMKGDGFPTYHFANVVDDHFMEITHVIRGAEWLISTPKHVELYNAFGWQPPNFAHVGLLVDHQRQKLSKRDIDNIGISVFRDNNIMPEALLNFSVLLGWDPSLQNRPHLDKRGRMTLEEMKQNFTLKFTRGDIVVDLAKLKFFQSRFTRDLISGDIPNPITLSNRILKPIQSELERLKQDLSKGSVSEAVAEVVGDKPEKRIDTKRQPKELTEKYIHEVLKASKGPVGNHRQFISDNLYAFWPPSTPAYKSSFMELQNGMNRIKMMQKTKKILNMDISKVLLQFRNLLDELSEDKWTLENVGTKAKELADSVTYYNTEKDHVMDNGAGWKFLRWGLLVGMPGLSVVPVMVLLGREESLRRLRVARKAAAAEEGKLAAEASRAAKQRKRELLQARYMGGPTDGYRETPEEKVSEPRNVKIRLHEDESTVTPKKAEKFLRPIHPESSVPELGPFVSRPPPERVPDQDKKRRPPSQFISPKAFKDGYYRLSDGKQSDSPHASPSEKRIEKRPRTQPASDSWPAVEEGAFGKEASVSRPESLSTQTATHHLTDRPGQMSRPRPTENKGVPPIYVENEDFPPVPFQTRMSADERDAHFKSLKALENETRTRQALNSVQNRLKRPTRGDIPSDIRDTAGPFYCGEPVPHPLRSQAQSATEHMAEVEQKLGRSWAKPGDSNGTKKPNGSQQ</sequence>
<organism evidence="14 15">
    <name type="scientific">Phomopsis amygdali</name>
    <name type="common">Fusicoccum amygdali</name>
    <dbReference type="NCBI Taxonomy" id="1214568"/>
    <lineage>
        <taxon>Eukaryota</taxon>
        <taxon>Fungi</taxon>
        <taxon>Dikarya</taxon>
        <taxon>Ascomycota</taxon>
        <taxon>Pezizomycotina</taxon>
        <taxon>Sordariomycetes</taxon>
        <taxon>Sordariomycetidae</taxon>
        <taxon>Diaporthales</taxon>
        <taxon>Diaporthaceae</taxon>
        <taxon>Diaporthe</taxon>
    </lineage>
</organism>
<feature type="compositionally biased region" description="Basic and acidic residues" evidence="12">
    <location>
        <begin position="705"/>
        <end position="735"/>
    </location>
</feature>
<dbReference type="SUPFAM" id="SSF48163">
    <property type="entry name" value="An anticodon-binding domain of class I aminoacyl-tRNA synthetases"/>
    <property type="match status" value="1"/>
</dbReference>
<evidence type="ECO:0000256" key="12">
    <source>
        <dbReference type="SAM" id="MobiDB-lite"/>
    </source>
</evidence>
<evidence type="ECO:0000256" key="6">
    <source>
        <dbReference type="ARBA" id="ARBA00022840"/>
    </source>
</evidence>
<keyword evidence="5 11" id="KW-0547">Nucleotide-binding</keyword>
<evidence type="ECO:0000256" key="11">
    <source>
        <dbReference type="RuleBase" id="RU363037"/>
    </source>
</evidence>
<dbReference type="GO" id="GO:0005524">
    <property type="term" value="F:ATP binding"/>
    <property type="evidence" value="ECO:0007669"/>
    <property type="project" value="UniProtKB-KW"/>
</dbReference>
<evidence type="ECO:0000256" key="4">
    <source>
        <dbReference type="ARBA" id="ARBA00022598"/>
    </source>
</evidence>
<dbReference type="InterPro" id="IPR014729">
    <property type="entry name" value="Rossmann-like_a/b/a_fold"/>
</dbReference>
<dbReference type="GO" id="GO:0000049">
    <property type="term" value="F:tRNA binding"/>
    <property type="evidence" value="ECO:0007669"/>
    <property type="project" value="InterPro"/>
</dbReference>
<accession>A0AAD9SD47</accession>
<dbReference type="InterPro" id="IPR049940">
    <property type="entry name" value="GluQ/Sye"/>
</dbReference>
<feature type="compositionally biased region" description="Basic and acidic residues" evidence="12">
    <location>
        <begin position="683"/>
        <end position="692"/>
    </location>
</feature>
<dbReference type="InterPro" id="IPR008925">
    <property type="entry name" value="aa_tRNA-synth_I_cd-bd_sf"/>
</dbReference>
<dbReference type="PANTHER" id="PTHR43311:SF2">
    <property type="entry name" value="GLUTAMATE--TRNA LIGASE, MITOCHONDRIAL-RELATED"/>
    <property type="match status" value="1"/>
</dbReference>
<dbReference type="InterPro" id="IPR020751">
    <property type="entry name" value="aa-tRNA-synth_I_codon-bd_sub2"/>
</dbReference>
<keyword evidence="8 11" id="KW-0030">Aminoacyl-tRNA synthetase</keyword>
<feature type="region of interest" description="Disordered" evidence="12">
    <location>
        <begin position="841"/>
        <end position="910"/>
    </location>
</feature>
<dbReference type="InterPro" id="IPR004527">
    <property type="entry name" value="Glu-tRNA-ligase_bac/mito"/>
</dbReference>
<comment type="similarity">
    <text evidence="2">Belongs to the class-I aminoacyl-tRNA synthetase family. Glutamate--tRNA ligase type 1 subfamily.</text>
</comment>
<dbReference type="Proteomes" id="UP001265746">
    <property type="component" value="Unassembled WGS sequence"/>
</dbReference>
<keyword evidence="6 11" id="KW-0067">ATP-binding</keyword>
<evidence type="ECO:0000256" key="8">
    <source>
        <dbReference type="ARBA" id="ARBA00023146"/>
    </source>
</evidence>
<dbReference type="AlphaFoldDB" id="A0AAD9SD47"/>
<evidence type="ECO:0000256" key="5">
    <source>
        <dbReference type="ARBA" id="ARBA00022741"/>
    </source>
</evidence>
<feature type="region of interest" description="Disordered" evidence="12">
    <location>
        <begin position="621"/>
        <end position="807"/>
    </location>
</feature>
<keyword evidence="7 11" id="KW-0648">Protein biosynthesis</keyword>
<feature type="compositionally biased region" description="Polar residues" evidence="12">
    <location>
        <begin position="899"/>
        <end position="910"/>
    </location>
</feature>
<comment type="subcellular location">
    <subcellularLocation>
        <location evidence="1">Mitochondrion</location>
    </subcellularLocation>
</comment>
<dbReference type="PRINTS" id="PR00987">
    <property type="entry name" value="TRNASYNTHGLU"/>
</dbReference>
<feature type="compositionally biased region" description="Basic and acidic residues" evidence="12">
    <location>
        <begin position="628"/>
        <end position="667"/>
    </location>
</feature>
<reference evidence="14" key="1">
    <citation type="submission" date="2023-06" db="EMBL/GenBank/DDBJ databases">
        <authorList>
            <person name="Noh H."/>
        </authorList>
    </citation>
    <scope>NUCLEOTIDE SEQUENCE</scope>
    <source>
        <strain evidence="14">DUCC20226</strain>
    </source>
</reference>
<proteinExistence type="inferred from homology"/>
<dbReference type="PANTHER" id="PTHR43311">
    <property type="entry name" value="GLUTAMATE--TRNA LIGASE"/>
    <property type="match status" value="1"/>
</dbReference>
<evidence type="ECO:0000256" key="1">
    <source>
        <dbReference type="ARBA" id="ARBA00004173"/>
    </source>
</evidence>
<dbReference type="Gene3D" id="1.10.10.350">
    <property type="match status" value="1"/>
</dbReference>
<dbReference type="FunFam" id="3.40.50.620:FF:000045">
    <property type="entry name" value="Glutamate--tRNA ligase, mitochondrial"/>
    <property type="match status" value="1"/>
</dbReference>
<evidence type="ECO:0000256" key="7">
    <source>
        <dbReference type="ARBA" id="ARBA00022917"/>
    </source>
</evidence>
<dbReference type="InterPro" id="IPR020058">
    <property type="entry name" value="Glu/Gln-tRNA-synth_Ib_cat-dom"/>
</dbReference>
<dbReference type="EC" id="6.1.1.17" evidence="3"/>
<dbReference type="GO" id="GO:0008270">
    <property type="term" value="F:zinc ion binding"/>
    <property type="evidence" value="ECO:0007669"/>
    <property type="project" value="InterPro"/>
</dbReference>
<dbReference type="SUPFAM" id="SSF52374">
    <property type="entry name" value="Nucleotidylyl transferase"/>
    <property type="match status" value="1"/>
</dbReference>
<dbReference type="GO" id="GO:0004818">
    <property type="term" value="F:glutamate-tRNA ligase activity"/>
    <property type="evidence" value="ECO:0007669"/>
    <property type="project" value="UniProtKB-EC"/>
</dbReference>
<gene>
    <name evidence="14" type="ORF">N8I77_008102</name>
</gene>
<dbReference type="GO" id="GO:0006424">
    <property type="term" value="P:glutamyl-tRNA aminoacylation"/>
    <property type="evidence" value="ECO:0007669"/>
    <property type="project" value="InterPro"/>
</dbReference>
<name>A0AAD9SD47_PHOAM</name>
<dbReference type="InterPro" id="IPR033910">
    <property type="entry name" value="GluRS_core"/>
</dbReference>
<feature type="compositionally biased region" description="Polar residues" evidence="12">
    <location>
        <begin position="760"/>
        <end position="771"/>
    </location>
</feature>
<evidence type="ECO:0000313" key="14">
    <source>
        <dbReference type="EMBL" id="KAK2605251.1"/>
    </source>
</evidence>
<dbReference type="Gene3D" id="3.40.50.620">
    <property type="entry name" value="HUPs"/>
    <property type="match status" value="1"/>
</dbReference>
<keyword evidence="15" id="KW-1185">Reference proteome</keyword>
<evidence type="ECO:0000256" key="9">
    <source>
        <dbReference type="ARBA" id="ARBA00030865"/>
    </source>
</evidence>
<dbReference type="GO" id="GO:0005739">
    <property type="term" value="C:mitochondrion"/>
    <property type="evidence" value="ECO:0007669"/>
    <property type="project" value="UniProtKB-SubCell"/>
</dbReference>
<evidence type="ECO:0000256" key="3">
    <source>
        <dbReference type="ARBA" id="ARBA00012835"/>
    </source>
</evidence>
<evidence type="ECO:0000256" key="10">
    <source>
        <dbReference type="ARBA" id="ARBA00072917"/>
    </source>
</evidence>
<dbReference type="EMBL" id="JAUJFL010000004">
    <property type="protein sequence ID" value="KAK2605251.1"/>
    <property type="molecule type" value="Genomic_DNA"/>
</dbReference>
<dbReference type="CDD" id="cd00808">
    <property type="entry name" value="GluRS_core"/>
    <property type="match status" value="1"/>
</dbReference>
<dbReference type="InterPro" id="IPR000924">
    <property type="entry name" value="Glu/Gln-tRNA-synth"/>
</dbReference>
<evidence type="ECO:0000313" key="15">
    <source>
        <dbReference type="Proteomes" id="UP001265746"/>
    </source>
</evidence>
<comment type="caution">
    <text evidence="14">The sequence shown here is derived from an EMBL/GenBank/DDBJ whole genome shotgun (WGS) entry which is preliminary data.</text>
</comment>
<dbReference type="NCBIfam" id="TIGR00464">
    <property type="entry name" value="gltX_bact"/>
    <property type="match status" value="1"/>
</dbReference>
<feature type="domain" description="Glutamyl/glutaminyl-tRNA synthetase class Ib catalytic" evidence="13">
    <location>
        <begin position="48"/>
        <end position="350"/>
    </location>
</feature>
<evidence type="ECO:0000256" key="2">
    <source>
        <dbReference type="ARBA" id="ARBA00007894"/>
    </source>
</evidence>
<protein>
    <recommendedName>
        <fullName evidence="10">Glutamate--tRNA ligase, mitochondrial</fullName>
        <ecNumber evidence="3">6.1.1.17</ecNumber>
    </recommendedName>
    <alternativeName>
        <fullName evidence="9">Glutamyl-tRNA synthetase</fullName>
    </alternativeName>
</protein>
<evidence type="ECO:0000259" key="13">
    <source>
        <dbReference type="Pfam" id="PF00749"/>
    </source>
</evidence>